<organism evidence="3 4">
    <name type="scientific">Prymnesium parvum</name>
    <name type="common">Toxic golden alga</name>
    <dbReference type="NCBI Taxonomy" id="97485"/>
    <lineage>
        <taxon>Eukaryota</taxon>
        <taxon>Haptista</taxon>
        <taxon>Haptophyta</taxon>
        <taxon>Prymnesiophyceae</taxon>
        <taxon>Prymnesiales</taxon>
        <taxon>Prymnesiaceae</taxon>
        <taxon>Prymnesium</taxon>
    </lineage>
</organism>
<dbReference type="InterPro" id="IPR011993">
    <property type="entry name" value="PH-like_dom_sf"/>
</dbReference>
<proteinExistence type="predicted"/>
<dbReference type="Pfam" id="PF00169">
    <property type="entry name" value="PH"/>
    <property type="match status" value="1"/>
</dbReference>
<protein>
    <recommendedName>
        <fullName evidence="2">PH domain-containing protein</fullName>
    </recommendedName>
</protein>
<dbReference type="EMBL" id="JBGBPQ010000014">
    <property type="protein sequence ID" value="KAL1511604.1"/>
    <property type="molecule type" value="Genomic_DNA"/>
</dbReference>
<accession>A0AB34J505</accession>
<sequence length="168" mass="18659">MTVRVDDPDTPAVLFSGWLQKKHHQKKDFRGRTWAPRYLHICEVKGRIHMSHGPGKKPSTSISLSEISCVSRLGHGDADGHKYAFEIRASPLRLVLAGEDKETTALWMEHIERRCAFWREKTLLEGLPIAISSTGAKIRESGSNAPPDDTSGTAETGRRGTGWSVGER</sequence>
<dbReference type="Gene3D" id="2.30.29.30">
    <property type="entry name" value="Pleckstrin-homology domain (PH domain)/Phosphotyrosine-binding domain (PTB)"/>
    <property type="match status" value="1"/>
</dbReference>
<keyword evidence="4" id="KW-1185">Reference proteome</keyword>
<comment type="caution">
    <text evidence="3">The sequence shown here is derived from an EMBL/GenBank/DDBJ whole genome shotgun (WGS) entry which is preliminary data.</text>
</comment>
<dbReference type="InterPro" id="IPR001849">
    <property type="entry name" value="PH_domain"/>
</dbReference>
<evidence type="ECO:0000256" key="1">
    <source>
        <dbReference type="SAM" id="MobiDB-lite"/>
    </source>
</evidence>
<dbReference type="SUPFAM" id="SSF50729">
    <property type="entry name" value="PH domain-like"/>
    <property type="match status" value="1"/>
</dbReference>
<evidence type="ECO:0000259" key="2">
    <source>
        <dbReference type="PROSITE" id="PS50003"/>
    </source>
</evidence>
<dbReference type="SMART" id="SM00233">
    <property type="entry name" value="PH"/>
    <property type="match status" value="1"/>
</dbReference>
<dbReference type="Proteomes" id="UP001515480">
    <property type="component" value="Unassembled WGS sequence"/>
</dbReference>
<gene>
    <name evidence="3" type="ORF">AB1Y20_006398</name>
</gene>
<feature type="region of interest" description="Disordered" evidence="1">
    <location>
        <begin position="138"/>
        <end position="168"/>
    </location>
</feature>
<dbReference type="AlphaFoldDB" id="A0AB34J505"/>
<evidence type="ECO:0000313" key="4">
    <source>
        <dbReference type="Proteomes" id="UP001515480"/>
    </source>
</evidence>
<reference evidence="3 4" key="1">
    <citation type="journal article" date="2024" name="Science">
        <title>Giant polyketide synthase enzymes in the biosynthesis of giant marine polyether toxins.</title>
        <authorList>
            <person name="Fallon T.R."/>
            <person name="Shende V.V."/>
            <person name="Wierzbicki I.H."/>
            <person name="Pendleton A.L."/>
            <person name="Watervoot N.F."/>
            <person name="Auber R.P."/>
            <person name="Gonzalez D.J."/>
            <person name="Wisecaver J.H."/>
            <person name="Moore B.S."/>
        </authorList>
    </citation>
    <scope>NUCLEOTIDE SEQUENCE [LARGE SCALE GENOMIC DNA]</scope>
    <source>
        <strain evidence="3 4">12B1</strain>
    </source>
</reference>
<name>A0AB34J505_PRYPA</name>
<dbReference type="PROSITE" id="PS50003">
    <property type="entry name" value="PH_DOMAIN"/>
    <property type="match status" value="1"/>
</dbReference>
<evidence type="ECO:0000313" key="3">
    <source>
        <dbReference type="EMBL" id="KAL1511604.1"/>
    </source>
</evidence>
<feature type="domain" description="PH" evidence="2">
    <location>
        <begin position="12"/>
        <end position="116"/>
    </location>
</feature>